<feature type="compositionally biased region" description="Basic and acidic residues" evidence="3">
    <location>
        <begin position="638"/>
        <end position="653"/>
    </location>
</feature>
<dbReference type="InterPro" id="IPR002219">
    <property type="entry name" value="PKC_DAG/PE"/>
</dbReference>
<dbReference type="Pfam" id="PF00168">
    <property type="entry name" value="C2"/>
    <property type="match status" value="1"/>
</dbReference>
<name>A0ABP1QEK2_9HEXA</name>
<dbReference type="PROSITE" id="PS50081">
    <property type="entry name" value="ZF_DAG_PE_2"/>
    <property type="match status" value="1"/>
</dbReference>
<dbReference type="EMBL" id="CAXLJM020000032">
    <property type="protein sequence ID" value="CAL8100392.1"/>
    <property type="molecule type" value="Genomic_DNA"/>
</dbReference>
<dbReference type="PANTHER" id="PTHR21119">
    <property type="entry name" value="C2 DOMAIN-CONTAINING PROTEIN"/>
    <property type="match status" value="1"/>
</dbReference>
<dbReference type="Pfam" id="PF00130">
    <property type="entry name" value="C1_1"/>
    <property type="match status" value="1"/>
</dbReference>
<dbReference type="PROSITE" id="PS00479">
    <property type="entry name" value="ZF_DAG_PE_1"/>
    <property type="match status" value="1"/>
</dbReference>
<dbReference type="Gene3D" id="2.60.40.150">
    <property type="entry name" value="C2 domain"/>
    <property type="match status" value="1"/>
</dbReference>
<feature type="domain" description="C2" evidence="5">
    <location>
        <begin position="345"/>
        <end position="467"/>
    </location>
</feature>
<reference evidence="7 8" key="1">
    <citation type="submission" date="2024-08" db="EMBL/GenBank/DDBJ databases">
        <authorList>
            <person name="Cucini C."/>
            <person name="Frati F."/>
        </authorList>
    </citation>
    <scope>NUCLEOTIDE SEQUENCE [LARGE SCALE GENOMIC DNA]</scope>
</reference>
<dbReference type="SMART" id="SM00109">
    <property type="entry name" value="C1"/>
    <property type="match status" value="1"/>
</dbReference>
<dbReference type="Proteomes" id="UP001642540">
    <property type="component" value="Unassembled WGS sequence"/>
</dbReference>
<evidence type="ECO:0000256" key="4">
    <source>
        <dbReference type="SAM" id="Phobius"/>
    </source>
</evidence>
<gene>
    <name evidence="7" type="ORF">ODALV1_LOCUS10524</name>
</gene>
<evidence type="ECO:0000259" key="5">
    <source>
        <dbReference type="PROSITE" id="PS50004"/>
    </source>
</evidence>
<protein>
    <recommendedName>
        <fullName evidence="9">Protein kinase C-like 3</fullName>
    </recommendedName>
</protein>
<dbReference type="InterPro" id="IPR000008">
    <property type="entry name" value="C2_dom"/>
</dbReference>
<proteinExistence type="predicted"/>
<keyword evidence="1" id="KW-0479">Metal-binding</keyword>
<keyword evidence="8" id="KW-1185">Reference proteome</keyword>
<evidence type="ECO:0000256" key="1">
    <source>
        <dbReference type="ARBA" id="ARBA00022723"/>
    </source>
</evidence>
<feature type="region of interest" description="Disordered" evidence="3">
    <location>
        <begin position="590"/>
        <end position="653"/>
    </location>
</feature>
<dbReference type="InterPro" id="IPR046349">
    <property type="entry name" value="C1-like_sf"/>
</dbReference>
<organism evidence="7 8">
    <name type="scientific">Orchesella dallaii</name>
    <dbReference type="NCBI Taxonomy" id="48710"/>
    <lineage>
        <taxon>Eukaryota</taxon>
        <taxon>Metazoa</taxon>
        <taxon>Ecdysozoa</taxon>
        <taxon>Arthropoda</taxon>
        <taxon>Hexapoda</taxon>
        <taxon>Collembola</taxon>
        <taxon>Entomobryomorpha</taxon>
        <taxon>Entomobryoidea</taxon>
        <taxon>Orchesellidae</taxon>
        <taxon>Orchesellinae</taxon>
        <taxon>Orchesella</taxon>
    </lineage>
</organism>
<sequence>MFEEDLAERVDDLFCEIVGGIGTNRDMDTISMLLTGWIIFVFLAVALVKYLYIRFVKKSHYEAEVQEQSVVSASATEVKANATTDDAIASEPSQPTANGAPRGVVKSSKVVETLTGPKVIQSNRPHRPLRRRRISKDSISIETSIDTSSFLPEGSFSSSPCTGPDEDIVEYINKCHGWLFGDQRTRPLEDVKEAFMDAMNRSLRDGDKKNELAISVVNVSIDDNMQFSNIFAECIKPNTVKVTADCDVQMKGEITVSSKDLGIKRCDFFVDRLNGRLSSLIESKNKIAVIKLDGWPEICMAISTNSPSKGKSTLDPKLTEAIADRITATLRNTVVEVELDRLQDFPKAPEFSPIQVEDNTKKYLLVKVVRGTDLGVLKGCSEPFVVVELDDPAQKFQTTVQEKQSPIWNENFVFNVIPNVGEMLFEVHDKDGDKFLGCNILSIDDIGTEKTRVLPLKSRRMEKSETFTGAIEVQFTFLDEKEFKSREITEKVSPNGNLVKTTRTVFTKPPDANSGAFTENVIKEFERNVVPNAEKSTLIIHAVQRDPLPSSNSTPPLSRPLVKIEKMSDGSYSEVDDELSSLLRKASIKKGDESGGAGLPGQYGDDRGRRKTRRGDIFTSLRRRLSKTRSHSVVTTEARSEDGEEGKDTVSDKDDIFKRSVSADRHSLLSQQGRLMLGSGLGSARSSVSELSAISGHSTTTYVHENSTLVIECMENRIRKYYLVPPHLAETGKWKKRGKKLHIYNDHTFVAKHISSGKICEICTVRLPFALGKQGYQCRDCKMICHKECHVRAPSYCPKTSVYDIELEYYRRNGTK</sequence>
<evidence type="ECO:0008006" key="9">
    <source>
        <dbReference type="Google" id="ProtNLM"/>
    </source>
</evidence>
<feature type="compositionally biased region" description="Basic residues" evidence="3">
    <location>
        <begin position="621"/>
        <end position="630"/>
    </location>
</feature>
<feature type="region of interest" description="Disordered" evidence="3">
    <location>
        <begin position="83"/>
        <end position="104"/>
    </location>
</feature>
<dbReference type="PROSITE" id="PS50004">
    <property type="entry name" value="C2"/>
    <property type="match status" value="1"/>
</dbReference>
<dbReference type="Gene3D" id="3.30.60.20">
    <property type="match status" value="1"/>
</dbReference>
<evidence type="ECO:0000256" key="3">
    <source>
        <dbReference type="SAM" id="MobiDB-lite"/>
    </source>
</evidence>
<evidence type="ECO:0000313" key="8">
    <source>
        <dbReference type="Proteomes" id="UP001642540"/>
    </source>
</evidence>
<keyword evidence="4" id="KW-0472">Membrane</keyword>
<dbReference type="SMART" id="SM00239">
    <property type="entry name" value="C2"/>
    <property type="match status" value="1"/>
</dbReference>
<evidence type="ECO:0000259" key="6">
    <source>
        <dbReference type="PROSITE" id="PS50081"/>
    </source>
</evidence>
<feature type="transmembrane region" description="Helical" evidence="4">
    <location>
        <begin position="30"/>
        <end position="52"/>
    </location>
</feature>
<keyword evidence="4" id="KW-1133">Transmembrane helix</keyword>
<keyword evidence="4" id="KW-0812">Transmembrane</keyword>
<dbReference type="InterPro" id="IPR039934">
    <property type="entry name" value="C2CD2/C2CD2L"/>
</dbReference>
<dbReference type="SUPFAM" id="SSF57889">
    <property type="entry name" value="Cysteine-rich domain"/>
    <property type="match status" value="1"/>
</dbReference>
<evidence type="ECO:0000313" key="7">
    <source>
        <dbReference type="EMBL" id="CAL8100392.1"/>
    </source>
</evidence>
<dbReference type="SUPFAM" id="SSF49562">
    <property type="entry name" value="C2 domain (Calcium/lipid-binding domain, CaLB)"/>
    <property type="match status" value="1"/>
</dbReference>
<comment type="caution">
    <text evidence="7">The sequence shown here is derived from an EMBL/GenBank/DDBJ whole genome shotgun (WGS) entry which is preliminary data.</text>
</comment>
<keyword evidence="2" id="KW-0862">Zinc</keyword>
<feature type="domain" description="Phorbol-ester/DAG-type" evidence="6">
    <location>
        <begin position="746"/>
        <end position="797"/>
    </location>
</feature>
<dbReference type="InterPro" id="IPR035892">
    <property type="entry name" value="C2_domain_sf"/>
</dbReference>
<dbReference type="CDD" id="cd20831">
    <property type="entry name" value="C1_dGM13116p-like"/>
    <property type="match status" value="1"/>
</dbReference>
<dbReference type="PANTHER" id="PTHR21119:SF5">
    <property type="entry name" value="C2 DOMAIN-CONTAINING PROTEIN"/>
    <property type="match status" value="1"/>
</dbReference>
<accession>A0ABP1QEK2</accession>
<evidence type="ECO:0000256" key="2">
    <source>
        <dbReference type="ARBA" id="ARBA00022833"/>
    </source>
</evidence>